<dbReference type="EMBL" id="JABWDY010028381">
    <property type="protein sequence ID" value="KAF5187134.1"/>
    <property type="molecule type" value="Genomic_DNA"/>
</dbReference>
<sequence length="59" mass="6715">MAITLRVRHLAHNQLRSFCQQPKTILILQYCPQVMVELNLSTAASFTSTTIPVCVKVHY</sequence>
<dbReference type="Proteomes" id="UP000554482">
    <property type="component" value="Unassembled WGS sequence"/>
</dbReference>
<organism evidence="1 2">
    <name type="scientific">Thalictrum thalictroides</name>
    <name type="common">Rue-anemone</name>
    <name type="synonym">Anemone thalictroides</name>
    <dbReference type="NCBI Taxonomy" id="46969"/>
    <lineage>
        <taxon>Eukaryota</taxon>
        <taxon>Viridiplantae</taxon>
        <taxon>Streptophyta</taxon>
        <taxon>Embryophyta</taxon>
        <taxon>Tracheophyta</taxon>
        <taxon>Spermatophyta</taxon>
        <taxon>Magnoliopsida</taxon>
        <taxon>Ranunculales</taxon>
        <taxon>Ranunculaceae</taxon>
        <taxon>Thalictroideae</taxon>
        <taxon>Thalictrum</taxon>
    </lineage>
</organism>
<evidence type="ECO:0000313" key="1">
    <source>
        <dbReference type="EMBL" id="KAF5187134.1"/>
    </source>
</evidence>
<name>A0A7J6VPV4_THATH</name>
<protein>
    <submittedName>
        <fullName evidence="1">Uncharacterized protein</fullName>
    </submittedName>
</protein>
<reference evidence="1 2" key="1">
    <citation type="submission" date="2020-06" db="EMBL/GenBank/DDBJ databases">
        <title>Transcriptomic and genomic resources for Thalictrum thalictroides and T. hernandezii: Facilitating candidate gene discovery in an emerging model plant lineage.</title>
        <authorList>
            <person name="Arias T."/>
            <person name="Riano-Pachon D.M."/>
            <person name="Di Stilio V.S."/>
        </authorList>
    </citation>
    <scope>NUCLEOTIDE SEQUENCE [LARGE SCALE GENOMIC DNA]</scope>
    <source>
        <strain evidence="2">cv. WT478/WT964</strain>
        <tissue evidence="1">Leaves</tissue>
    </source>
</reference>
<proteinExistence type="predicted"/>
<comment type="caution">
    <text evidence="1">The sequence shown here is derived from an EMBL/GenBank/DDBJ whole genome shotgun (WGS) entry which is preliminary data.</text>
</comment>
<keyword evidence="2" id="KW-1185">Reference proteome</keyword>
<dbReference type="AlphaFoldDB" id="A0A7J6VPV4"/>
<evidence type="ECO:0000313" key="2">
    <source>
        <dbReference type="Proteomes" id="UP000554482"/>
    </source>
</evidence>
<accession>A0A7J6VPV4</accession>
<gene>
    <name evidence="1" type="ORF">FRX31_023272</name>
</gene>